<dbReference type="AlphaFoldDB" id="W7KR36"/>
<dbReference type="PATRIC" id="fig|1307436.3.peg.3468"/>
<evidence type="ECO:0000256" key="5">
    <source>
        <dbReference type="ARBA" id="ARBA00022840"/>
    </source>
</evidence>
<keyword evidence="1" id="KW-0723">Serine/threonine-protein kinase</keyword>
<sequence>MIQCDSCPINADCDNCLELIEGGSLRRKLDPPTRVQLVDLDNKEEYSGLLCGISRVGLLVETSAPRREYSLEIGDVKVHVSPVYHKDFENLIAFDIIKVVRETESDNRLSRDEYEFLYMDKKDVINSLTEHLQDDIKEKLREDLHNELLKSELLDRLVVGSTFKYEKGRLKQMSGGPFTYLNEPEMISLMEKAIKANKPERELIIDADNERYIDIHSIPLGFQTGGFLSFDVTEVVQREKQLLLKQWETYKEVIRSITKGKMILTNDQEINELLHNYRKKSVFELVELKQLQYMRQDIKRDLTEEGIAEDRHLQITLAIQEAATNALKHAAKGTMETWCSDQHIIFLIDDRGSGIQLNDLPKATLIQGFSTTSTLGQGFHLMSRFSDRVYIKSDAKGTRIGLVFNKKE</sequence>
<name>W7KR36_CYTFI</name>
<dbReference type="PANTHER" id="PTHR35526:SF3">
    <property type="entry name" value="ANTI-SIGMA-F FACTOR RSBW"/>
    <property type="match status" value="1"/>
</dbReference>
<dbReference type="Gene3D" id="3.30.565.10">
    <property type="entry name" value="Histidine kinase-like ATPase, C-terminal domain"/>
    <property type="match status" value="1"/>
</dbReference>
<reference evidence="8" key="1">
    <citation type="submission" date="2013-03" db="EMBL/GenBank/DDBJ databases">
        <title>Draft genome sequence of Bacillus firmus DS1.</title>
        <authorList>
            <person name="Peng D."/>
            <person name="Zhu L."/>
            <person name="Sun M."/>
        </authorList>
    </citation>
    <scope>NUCLEOTIDE SEQUENCE [LARGE SCALE GENOMIC DNA]</scope>
    <source>
        <strain evidence="8">DS1</strain>
    </source>
</reference>
<gene>
    <name evidence="7" type="ORF">PBF_16164</name>
</gene>
<proteinExistence type="predicted"/>
<feature type="domain" description="Histidine kinase/HSP90-like ATPase" evidence="6">
    <location>
        <begin position="288"/>
        <end position="402"/>
    </location>
</feature>
<dbReference type="SUPFAM" id="SSF55874">
    <property type="entry name" value="ATPase domain of HSP90 chaperone/DNA topoisomerase II/histidine kinase"/>
    <property type="match status" value="1"/>
</dbReference>
<dbReference type="RefSeq" id="WP_035330949.1">
    <property type="nucleotide sequence ID" value="NZ_APVL01000012.1"/>
</dbReference>
<evidence type="ECO:0000256" key="1">
    <source>
        <dbReference type="ARBA" id="ARBA00022527"/>
    </source>
</evidence>
<evidence type="ECO:0000313" key="7">
    <source>
        <dbReference type="EMBL" id="EWG09930.1"/>
    </source>
</evidence>
<evidence type="ECO:0000259" key="6">
    <source>
        <dbReference type="Pfam" id="PF13581"/>
    </source>
</evidence>
<dbReference type="InterPro" id="IPR036890">
    <property type="entry name" value="HATPase_C_sf"/>
</dbReference>
<dbReference type="InterPro" id="IPR050267">
    <property type="entry name" value="Anti-sigma-factor_SerPK"/>
</dbReference>
<dbReference type="InterPro" id="IPR003594">
    <property type="entry name" value="HATPase_dom"/>
</dbReference>
<keyword evidence="4" id="KW-0418">Kinase</keyword>
<dbReference type="Proteomes" id="UP000019270">
    <property type="component" value="Unassembled WGS sequence"/>
</dbReference>
<dbReference type="OrthoDB" id="2595312at2"/>
<dbReference type="EMBL" id="APVL01000012">
    <property type="protein sequence ID" value="EWG09930.1"/>
    <property type="molecule type" value="Genomic_DNA"/>
</dbReference>
<keyword evidence="2" id="KW-0808">Transferase</keyword>
<accession>W7KR36</accession>
<keyword evidence="3" id="KW-0547">Nucleotide-binding</keyword>
<keyword evidence="5 7" id="KW-0067">ATP-binding</keyword>
<reference evidence="7 8" key="2">
    <citation type="journal article" date="2016" name="Sci. Rep.">
        <title>A novel serine protease, Sep1, from Bacillus firmus DS-1 has nematicidal activity and degrades multiple intestinal-associated nematode proteins.</title>
        <authorList>
            <person name="Geng C."/>
            <person name="Nie X."/>
            <person name="Tang Z."/>
            <person name="Zhang Y."/>
            <person name="Lin J."/>
            <person name="Sun M."/>
            <person name="Peng D."/>
        </authorList>
    </citation>
    <scope>NUCLEOTIDE SEQUENCE [LARGE SCALE GENOMIC DNA]</scope>
    <source>
        <strain evidence="7 8">DS1</strain>
    </source>
</reference>
<evidence type="ECO:0000256" key="3">
    <source>
        <dbReference type="ARBA" id="ARBA00022741"/>
    </source>
</evidence>
<dbReference type="GO" id="GO:0004674">
    <property type="term" value="F:protein serine/threonine kinase activity"/>
    <property type="evidence" value="ECO:0007669"/>
    <property type="project" value="UniProtKB-KW"/>
</dbReference>
<dbReference type="eggNOG" id="COG2172">
    <property type="taxonomic scope" value="Bacteria"/>
</dbReference>
<evidence type="ECO:0000256" key="2">
    <source>
        <dbReference type="ARBA" id="ARBA00022679"/>
    </source>
</evidence>
<organism evidence="7 8">
    <name type="scientific">Cytobacillus firmus DS1</name>
    <dbReference type="NCBI Taxonomy" id="1307436"/>
    <lineage>
        <taxon>Bacteria</taxon>
        <taxon>Bacillati</taxon>
        <taxon>Bacillota</taxon>
        <taxon>Bacilli</taxon>
        <taxon>Bacillales</taxon>
        <taxon>Bacillaceae</taxon>
        <taxon>Cytobacillus</taxon>
    </lineage>
</organism>
<evidence type="ECO:0000256" key="4">
    <source>
        <dbReference type="ARBA" id="ARBA00022777"/>
    </source>
</evidence>
<dbReference type="GO" id="GO:0005524">
    <property type="term" value="F:ATP binding"/>
    <property type="evidence" value="ECO:0007669"/>
    <property type="project" value="UniProtKB-KW"/>
</dbReference>
<protein>
    <submittedName>
        <fullName evidence="7">ATP-binding region ATPase domain-containing protein</fullName>
    </submittedName>
</protein>
<dbReference type="PANTHER" id="PTHR35526">
    <property type="entry name" value="ANTI-SIGMA-F FACTOR RSBW-RELATED"/>
    <property type="match status" value="1"/>
</dbReference>
<dbReference type="Pfam" id="PF13581">
    <property type="entry name" value="HATPase_c_2"/>
    <property type="match status" value="1"/>
</dbReference>
<evidence type="ECO:0000313" key="8">
    <source>
        <dbReference type="Proteomes" id="UP000019270"/>
    </source>
</evidence>
<comment type="caution">
    <text evidence="7">The sequence shown here is derived from an EMBL/GenBank/DDBJ whole genome shotgun (WGS) entry which is preliminary data.</text>
</comment>